<sequence length="579" mass="63808">MAYFPQEVVEYILGYVTSHRDRNVASLVCRAWYNIERHGRRSVLVSNCYAVRPERVHMRFPNMRALSVKGKPHFADFNLVPAGWGAAAEPWVDACARACPGLEELRLKRMVVTDECLKLLSCSFTNFKSLVLVCCEGFSTAGLANIATNCRFLKELDLQESCVKHQGHQWINCFPKPSTSLECLNFSCLTGEVNAVALEELVARSPNLKSLRLNPSVPIDVLPRILSRTPMLEDLGTGSFVLGNNAGAYISLYRALGKCTLLKSLSGFWDAPGLYVQGILLPICKIYISLTCLNLSYAPLIQSDQLISIVRQCTRLHVLWVLDHIGDEGLKVVSYSCPDLQELRVYPSDPNAPARTTVTEEGLAAISFCRKLQCVLFFCDRMTNTALITIAKYCPLLTSFRLCILEPRSADAVTGQPLDEGFGAIVQSCKGLRRFAMSGLLTDNVFLYIGMYAEKLEMLSVAFAGDTDDGMVYVLNGCKNLKKLEIRDSPFGDAALLAGAHRYESMRSLWMSSCEITLGACKTLAATMPNINVEVISEAGASVGAMDDSVSNARKVDKLYLYRTIAGPRSDTPGFVSIL</sequence>
<dbReference type="Gene3D" id="3.80.10.10">
    <property type="entry name" value="Ribonuclease Inhibitor"/>
    <property type="match status" value="1"/>
</dbReference>
<dbReference type="FunFam" id="3.80.10.10:FF:000029">
    <property type="entry name" value="Transport inhibitor response 1"/>
    <property type="match status" value="1"/>
</dbReference>
<dbReference type="Proteomes" id="UP000604825">
    <property type="component" value="Unassembled WGS sequence"/>
</dbReference>
<evidence type="ECO:0000256" key="4">
    <source>
        <dbReference type="ARBA" id="ARBA00023242"/>
    </source>
</evidence>
<feature type="domain" description="Transport inhibitor response 1" evidence="8">
    <location>
        <begin position="61"/>
        <end position="107"/>
    </location>
</feature>
<dbReference type="InterPro" id="IPR032675">
    <property type="entry name" value="LRR_dom_sf"/>
</dbReference>
<dbReference type="EMBL" id="CAJGYO010000009">
    <property type="protein sequence ID" value="CAD6253798.1"/>
    <property type="molecule type" value="Genomic_DNA"/>
</dbReference>
<evidence type="ECO:0000256" key="1">
    <source>
        <dbReference type="ARBA" id="ARBA00004123"/>
    </source>
</evidence>
<dbReference type="GO" id="GO:0005634">
    <property type="term" value="C:nucleus"/>
    <property type="evidence" value="ECO:0007669"/>
    <property type="project" value="UniProtKB-SubCell"/>
</dbReference>
<dbReference type="AlphaFoldDB" id="A0A811Q0A6"/>
<dbReference type="OrthoDB" id="423607at2759"/>
<evidence type="ECO:0000256" key="6">
    <source>
        <dbReference type="ARBA" id="ARBA00064183"/>
    </source>
</evidence>
<dbReference type="Pfam" id="PF18511">
    <property type="entry name" value="F-box_5"/>
    <property type="match status" value="1"/>
</dbReference>
<dbReference type="SMART" id="SM00367">
    <property type="entry name" value="LRR_CC"/>
    <property type="match status" value="4"/>
</dbReference>
<comment type="pathway">
    <text evidence="2">Protein modification; protein ubiquitination.</text>
</comment>
<keyword evidence="10" id="KW-1185">Reference proteome</keyword>
<dbReference type="InterPro" id="IPR036047">
    <property type="entry name" value="F-box-like_dom_sf"/>
</dbReference>
<accession>A0A811Q0A6</accession>
<protein>
    <submittedName>
        <fullName evidence="9">Uncharacterized protein</fullName>
    </submittedName>
</protein>
<evidence type="ECO:0000313" key="9">
    <source>
        <dbReference type="EMBL" id="CAD6253798.1"/>
    </source>
</evidence>
<evidence type="ECO:0000259" key="8">
    <source>
        <dbReference type="Pfam" id="PF18791"/>
    </source>
</evidence>
<dbReference type="InterPro" id="IPR006553">
    <property type="entry name" value="Leu-rich_rpt_Cys-con_subtyp"/>
</dbReference>
<dbReference type="Pfam" id="PF18791">
    <property type="entry name" value="Transp_inhibit"/>
    <property type="match status" value="1"/>
</dbReference>
<evidence type="ECO:0000256" key="3">
    <source>
        <dbReference type="ARBA" id="ARBA00022786"/>
    </source>
</evidence>
<dbReference type="Gene3D" id="1.20.1280.50">
    <property type="match status" value="1"/>
</dbReference>
<evidence type="ECO:0000256" key="5">
    <source>
        <dbReference type="ARBA" id="ARBA00023294"/>
    </source>
</evidence>
<dbReference type="SUPFAM" id="SSF81383">
    <property type="entry name" value="F-box domain"/>
    <property type="match status" value="1"/>
</dbReference>
<gene>
    <name evidence="9" type="ORF">NCGR_LOCUS37419</name>
</gene>
<dbReference type="InterPro" id="IPR041567">
    <property type="entry name" value="COI1_F-box"/>
</dbReference>
<evidence type="ECO:0000256" key="2">
    <source>
        <dbReference type="ARBA" id="ARBA00004906"/>
    </source>
</evidence>
<comment type="caution">
    <text evidence="9">The sequence shown here is derived from an EMBL/GenBank/DDBJ whole genome shotgun (WGS) entry which is preliminary data.</text>
</comment>
<proteinExistence type="predicted"/>
<dbReference type="GO" id="GO:0031146">
    <property type="term" value="P:SCF-dependent proteasomal ubiquitin-dependent protein catabolic process"/>
    <property type="evidence" value="ECO:0007669"/>
    <property type="project" value="TreeGrafter"/>
</dbReference>
<dbReference type="CDD" id="cd22159">
    <property type="entry name" value="F-box_AtTIR1-like"/>
    <property type="match status" value="1"/>
</dbReference>
<name>A0A811Q0A6_9POAL</name>
<feature type="domain" description="COI1 F-box" evidence="7">
    <location>
        <begin position="4"/>
        <end position="41"/>
    </location>
</feature>
<evidence type="ECO:0000313" key="10">
    <source>
        <dbReference type="Proteomes" id="UP000604825"/>
    </source>
</evidence>
<organism evidence="9 10">
    <name type="scientific">Miscanthus lutarioriparius</name>
    <dbReference type="NCBI Taxonomy" id="422564"/>
    <lineage>
        <taxon>Eukaryota</taxon>
        <taxon>Viridiplantae</taxon>
        <taxon>Streptophyta</taxon>
        <taxon>Embryophyta</taxon>
        <taxon>Tracheophyta</taxon>
        <taxon>Spermatophyta</taxon>
        <taxon>Magnoliopsida</taxon>
        <taxon>Liliopsida</taxon>
        <taxon>Poales</taxon>
        <taxon>Poaceae</taxon>
        <taxon>PACMAD clade</taxon>
        <taxon>Panicoideae</taxon>
        <taxon>Andropogonodae</taxon>
        <taxon>Andropogoneae</taxon>
        <taxon>Saccharinae</taxon>
        <taxon>Miscanthus</taxon>
    </lineage>
</organism>
<comment type="subcellular location">
    <subcellularLocation>
        <location evidence="1">Nucleus</location>
    </subcellularLocation>
</comment>
<keyword evidence="5" id="KW-0927">Auxin signaling pathway</keyword>
<dbReference type="GO" id="GO:0019005">
    <property type="term" value="C:SCF ubiquitin ligase complex"/>
    <property type="evidence" value="ECO:0007669"/>
    <property type="project" value="TreeGrafter"/>
</dbReference>
<dbReference type="SUPFAM" id="SSF52047">
    <property type="entry name" value="RNI-like"/>
    <property type="match status" value="1"/>
</dbReference>
<keyword evidence="3" id="KW-0833">Ubl conjugation pathway</keyword>
<evidence type="ECO:0000259" key="7">
    <source>
        <dbReference type="Pfam" id="PF18511"/>
    </source>
</evidence>
<reference evidence="9" key="1">
    <citation type="submission" date="2020-10" db="EMBL/GenBank/DDBJ databases">
        <authorList>
            <person name="Han B."/>
            <person name="Lu T."/>
            <person name="Zhao Q."/>
            <person name="Huang X."/>
            <person name="Zhao Y."/>
        </authorList>
    </citation>
    <scope>NUCLEOTIDE SEQUENCE</scope>
</reference>
<comment type="subunit">
    <text evidence="6">Part of a SCF (SKP1-cullin-F-box) protein ligase complex. May interact with auxin and auxin-responsive proteins.</text>
</comment>
<dbReference type="GO" id="GO:0010152">
    <property type="term" value="P:pollen maturation"/>
    <property type="evidence" value="ECO:0007669"/>
    <property type="project" value="UniProtKB-ARBA"/>
</dbReference>
<keyword evidence="4" id="KW-0539">Nucleus</keyword>
<dbReference type="PANTHER" id="PTHR16134:SF59">
    <property type="entry name" value="TRANSPORT INHIBITOR RESPONSE 1-LIKE PROTEIN OS11G0515500"/>
    <property type="match status" value="1"/>
</dbReference>
<dbReference type="GO" id="GO:0010011">
    <property type="term" value="F:auxin binding"/>
    <property type="evidence" value="ECO:0007669"/>
    <property type="project" value="UniProtKB-ARBA"/>
</dbReference>
<dbReference type="FunFam" id="1.20.1280.50:FF:000006">
    <property type="entry name" value="Transport inhibitor response 1"/>
    <property type="match status" value="1"/>
</dbReference>
<dbReference type="PANTHER" id="PTHR16134">
    <property type="entry name" value="F-BOX/TPR REPEAT PROTEIN POF3"/>
    <property type="match status" value="1"/>
</dbReference>
<dbReference type="InterPro" id="IPR041101">
    <property type="entry name" value="Transp_inhibit"/>
</dbReference>
<dbReference type="GO" id="GO:0009734">
    <property type="term" value="P:auxin-activated signaling pathway"/>
    <property type="evidence" value="ECO:0007669"/>
    <property type="project" value="UniProtKB-KW"/>
</dbReference>